<sequence>MNNECSVEGSDLSGGKLNNADGSGNDLTFSLGPFAYNGRDLLTSDLSGALSTGSVGEQYFDIGLIVQMTNGHLTQRLLILGDTNASNKSLYSVHSPCVRGYPVS</sequence>
<dbReference type="EMBL" id="JYDL01000058">
    <property type="protein sequence ID" value="KRX19537.1"/>
    <property type="molecule type" value="Genomic_DNA"/>
</dbReference>
<dbReference type="OrthoDB" id="10436125at2759"/>
<name>A0A0V0RYH8_9BILA</name>
<keyword evidence="2" id="KW-1185">Reference proteome</keyword>
<evidence type="ECO:0000313" key="2">
    <source>
        <dbReference type="Proteomes" id="UP000054630"/>
    </source>
</evidence>
<accession>A0A0V0RYH8</accession>
<gene>
    <name evidence="1" type="ORF">T07_11120</name>
</gene>
<proteinExistence type="predicted"/>
<dbReference type="AlphaFoldDB" id="A0A0V0RYH8"/>
<evidence type="ECO:0000313" key="1">
    <source>
        <dbReference type="EMBL" id="KRX19537.1"/>
    </source>
</evidence>
<dbReference type="Proteomes" id="UP000054630">
    <property type="component" value="Unassembled WGS sequence"/>
</dbReference>
<organism evidence="1 2">
    <name type="scientific">Trichinella nelsoni</name>
    <dbReference type="NCBI Taxonomy" id="6336"/>
    <lineage>
        <taxon>Eukaryota</taxon>
        <taxon>Metazoa</taxon>
        <taxon>Ecdysozoa</taxon>
        <taxon>Nematoda</taxon>
        <taxon>Enoplea</taxon>
        <taxon>Dorylaimia</taxon>
        <taxon>Trichinellida</taxon>
        <taxon>Trichinellidae</taxon>
        <taxon>Trichinella</taxon>
    </lineage>
</organism>
<reference evidence="1 2" key="1">
    <citation type="submission" date="2015-01" db="EMBL/GenBank/DDBJ databases">
        <title>Evolution of Trichinella species and genotypes.</title>
        <authorList>
            <person name="Korhonen P.K."/>
            <person name="Edoardo P."/>
            <person name="Giuseppe L.R."/>
            <person name="Gasser R.B."/>
        </authorList>
    </citation>
    <scope>NUCLEOTIDE SEQUENCE [LARGE SCALE GENOMIC DNA]</scope>
    <source>
        <strain evidence="1">ISS37</strain>
    </source>
</reference>
<comment type="caution">
    <text evidence="1">The sequence shown here is derived from an EMBL/GenBank/DDBJ whole genome shotgun (WGS) entry which is preliminary data.</text>
</comment>
<protein>
    <submittedName>
        <fullName evidence="1">Uncharacterized protein</fullName>
    </submittedName>
</protein>